<evidence type="ECO:0000313" key="3">
    <source>
        <dbReference type="Proteomes" id="UP000032180"/>
    </source>
</evidence>
<accession>A0A0D9VFS0</accession>
<dbReference type="Proteomes" id="UP000032180">
    <property type="component" value="Chromosome 2"/>
</dbReference>
<feature type="region of interest" description="Disordered" evidence="1">
    <location>
        <begin position="1"/>
        <end position="65"/>
    </location>
</feature>
<reference evidence="2" key="3">
    <citation type="submission" date="2015-04" db="UniProtKB">
        <authorList>
            <consortium name="EnsemblPlants"/>
        </authorList>
    </citation>
    <scope>IDENTIFICATION</scope>
</reference>
<reference evidence="3" key="2">
    <citation type="submission" date="2013-12" db="EMBL/GenBank/DDBJ databases">
        <authorList>
            <person name="Yu Y."/>
            <person name="Lee S."/>
            <person name="de Baynast K."/>
            <person name="Wissotski M."/>
            <person name="Liu L."/>
            <person name="Talag J."/>
            <person name="Goicoechea J."/>
            <person name="Angelova A."/>
            <person name="Jetty R."/>
            <person name="Kudrna D."/>
            <person name="Golser W."/>
            <person name="Rivera L."/>
            <person name="Zhang J."/>
            <person name="Wing R."/>
        </authorList>
    </citation>
    <scope>NUCLEOTIDE SEQUENCE</scope>
</reference>
<organism evidence="2 3">
    <name type="scientific">Leersia perrieri</name>
    <dbReference type="NCBI Taxonomy" id="77586"/>
    <lineage>
        <taxon>Eukaryota</taxon>
        <taxon>Viridiplantae</taxon>
        <taxon>Streptophyta</taxon>
        <taxon>Embryophyta</taxon>
        <taxon>Tracheophyta</taxon>
        <taxon>Spermatophyta</taxon>
        <taxon>Magnoliopsida</taxon>
        <taxon>Liliopsida</taxon>
        <taxon>Poales</taxon>
        <taxon>Poaceae</taxon>
        <taxon>BOP clade</taxon>
        <taxon>Oryzoideae</taxon>
        <taxon>Oryzeae</taxon>
        <taxon>Oryzinae</taxon>
        <taxon>Leersia</taxon>
    </lineage>
</organism>
<feature type="compositionally biased region" description="Basic and acidic residues" evidence="1">
    <location>
        <begin position="20"/>
        <end position="30"/>
    </location>
</feature>
<feature type="compositionally biased region" description="Basic residues" evidence="1">
    <location>
        <begin position="9"/>
        <end position="19"/>
    </location>
</feature>
<dbReference type="Gramene" id="LPERR02G12860.1">
    <property type="protein sequence ID" value="LPERR02G12860.1"/>
    <property type="gene ID" value="LPERR02G12860"/>
</dbReference>
<dbReference type="AlphaFoldDB" id="A0A0D9VFS0"/>
<evidence type="ECO:0000313" key="2">
    <source>
        <dbReference type="EnsemblPlants" id="LPERR02G12860.1"/>
    </source>
</evidence>
<sequence>MGSSMERKRGNKKVRTAKRREREHLGKDFIEPEVEGGEGNGGRIYAEAKREGTKEGIESSDLEHY</sequence>
<dbReference type="EnsemblPlants" id="LPERR02G12860.1">
    <property type="protein sequence ID" value="LPERR02G12860.1"/>
    <property type="gene ID" value="LPERR02G12860"/>
</dbReference>
<dbReference type="HOGENOM" id="CLU_2852894_0_0_1"/>
<feature type="compositionally biased region" description="Basic and acidic residues" evidence="1">
    <location>
        <begin position="46"/>
        <end position="65"/>
    </location>
</feature>
<protein>
    <submittedName>
        <fullName evidence="2">Uncharacterized protein</fullName>
    </submittedName>
</protein>
<reference evidence="2 3" key="1">
    <citation type="submission" date="2012-08" db="EMBL/GenBank/DDBJ databases">
        <title>Oryza genome evolution.</title>
        <authorList>
            <person name="Wing R.A."/>
        </authorList>
    </citation>
    <scope>NUCLEOTIDE SEQUENCE</scope>
</reference>
<evidence type="ECO:0000256" key="1">
    <source>
        <dbReference type="SAM" id="MobiDB-lite"/>
    </source>
</evidence>
<name>A0A0D9VFS0_9ORYZ</name>
<keyword evidence="3" id="KW-1185">Reference proteome</keyword>
<proteinExistence type="predicted"/>